<protein>
    <recommendedName>
        <fullName evidence="4">DUF3447 domain-containing protein</fullName>
    </recommendedName>
</protein>
<evidence type="ECO:0008006" key="4">
    <source>
        <dbReference type="Google" id="ProtNLM"/>
    </source>
</evidence>
<evidence type="ECO:0000313" key="2">
    <source>
        <dbReference type="EMBL" id="KAK8844439.1"/>
    </source>
</evidence>
<evidence type="ECO:0000313" key="3">
    <source>
        <dbReference type="Proteomes" id="UP001470230"/>
    </source>
</evidence>
<accession>A0ABR2HCK4</accession>
<dbReference type="PANTHER" id="PTHR24159">
    <property type="match status" value="1"/>
</dbReference>
<keyword evidence="3" id="KW-1185">Reference proteome</keyword>
<proteinExistence type="predicted"/>
<dbReference type="Gene3D" id="1.25.40.20">
    <property type="entry name" value="Ankyrin repeat-containing domain"/>
    <property type="match status" value="1"/>
</dbReference>
<gene>
    <name evidence="1" type="ORF">M9Y10_024293</name>
    <name evidence="2" type="ORF">M9Y10_024297</name>
</gene>
<comment type="caution">
    <text evidence="1">The sequence shown here is derived from an EMBL/GenBank/DDBJ whole genome shotgun (WGS) entry which is preliminary data.</text>
</comment>
<dbReference type="SUPFAM" id="SSF48403">
    <property type="entry name" value="Ankyrin repeat"/>
    <property type="match status" value="1"/>
</dbReference>
<dbReference type="PANTHER" id="PTHR24159:SF5">
    <property type="entry name" value="ANK_REP_REGION DOMAIN-CONTAINING PROTEIN"/>
    <property type="match status" value="1"/>
</dbReference>
<reference evidence="1 3" key="1">
    <citation type="submission" date="2024-04" db="EMBL/GenBank/DDBJ databases">
        <title>Tritrichomonas musculus Genome.</title>
        <authorList>
            <person name="Alves-Ferreira E."/>
            <person name="Grigg M."/>
            <person name="Lorenzi H."/>
            <person name="Galac M."/>
        </authorList>
    </citation>
    <scope>NUCLEOTIDE SEQUENCE [LARGE SCALE GENOMIC DNA]</scope>
    <source>
        <strain evidence="1 3">EAF2021</strain>
    </source>
</reference>
<dbReference type="EMBL" id="JAPFFF010000032">
    <property type="protein sequence ID" value="KAK8844435.1"/>
    <property type="molecule type" value="Genomic_DNA"/>
</dbReference>
<evidence type="ECO:0000313" key="1">
    <source>
        <dbReference type="EMBL" id="KAK8844435.1"/>
    </source>
</evidence>
<name>A0ABR2HCK4_9EUKA</name>
<sequence>MTEVNEYLKEMKEYQQRILEFIDCNVNEIEEKFMNLCDLFKEKKNKDKKQYLEMIFNILVSIIDNHFREPMFFDKIKQILLFFKDSIKKYFDNEMIFEIFKSNKIILLFLIQQNILIIDQIVFEKITNGIGILQKYPEYFSPELKKVDFHYEYQESPEVTDPNFYDKRKSGENDDTICKIIREDSIEELIISINKGKIKINDNIPDSIYETNLLLLRNEVSLIEYAAFFGSTQIFKYLYKNKAICKPSIIQTAIHSNNPEIIDFLQESNINEKTMEYYFMCFDESIKCHHNQFADYFYSNYIYDSNQNQNTDVLKEKSFFKSIKYHNFTYIYPEFIDKFHSFCYFCQFNYHYLVQIFLDTKESLINLKMVYILIIISWNFKLLHIYIF</sequence>
<dbReference type="EMBL" id="JAPFFF010000032">
    <property type="protein sequence ID" value="KAK8844439.1"/>
    <property type="molecule type" value="Genomic_DNA"/>
</dbReference>
<dbReference type="InterPro" id="IPR036770">
    <property type="entry name" value="Ankyrin_rpt-contain_sf"/>
</dbReference>
<organism evidence="1 3">
    <name type="scientific">Tritrichomonas musculus</name>
    <dbReference type="NCBI Taxonomy" id="1915356"/>
    <lineage>
        <taxon>Eukaryota</taxon>
        <taxon>Metamonada</taxon>
        <taxon>Parabasalia</taxon>
        <taxon>Tritrichomonadida</taxon>
        <taxon>Tritrichomonadidae</taxon>
        <taxon>Tritrichomonas</taxon>
    </lineage>
</organism>
<dbReference type="Proteomes" id="UP001470230">
    <property type="component" value="Unassembled WGS sequence"/>
</dbReference>